<evidence type="ECO:0000313" key="3">
    <source>
        <dbReference type="EMBL" id="MCL1143377.1"/>
    </source>
</evidence>
<evidence type="ECO:0000259" key="2">
    <source>
        <dbReference type="Pfam" id="PF00561"/>
    </source>
</evidence>
<organism evidence="3 4">
    <name type="scientific">Shewanella gaetbuli</name>
    <dbReference type="NCBI Taxonomy" id="220752"/>
    <lineage>
        <taxon>Bacteria</taxon>
        <taxon>Pseudomonadati</taxon>
        <taxon>Pseudomonadota</taxon>
        <taxon>Gammaproteobacteria</taxon>
        <taxon>Alteromonadales</taxon>
        <taxon>Shewanellaceae</taxon>
        <taxon>Shewanella</taxon>
    </lineage>
</organism>
<evidence type="ECO:0000256" key="1">
    <source>
        <dbReference type="SAM" id="SignalP"/>
    </source>
</evidence>
<protein>
    <submittedName>
        <fullName evidence="3">Alpha/beta hydrolase</fullName>
    </submittedName>
</protein>
<dbReference type="InterPro" id="IPR000073">
    <property type="entry name" value="AB_hydrolase_1"/>
</dbReference>
<dbReference type="RefSeq" id="WP_248996051.1">
    <property type="nucleotide sequence ID" value="NZ_JAKIKP010000008.1"/>
</dbReference>
<evidence type="ECO:0000313" key="4">
    <source>
        <dbReference type="Proteomes" id="UP001139333"/>
    </source>
</evidence>
<dbReference type="SUPFAM" id="SSF53474">
    <property type="entry name" value="alpha/beta-Hydrolases"/>
    <property type="match status" value="1"/>
</dbReference>
<accession>A0A9X1ZPT6</accession>
<dbReference type="EMBL" id="JAKIKP010000008">
    <property type="protein sequence ID" value="MCL1143377.1"/>
    <property type="molecule type" value="Genomic_DNA"/>
</dbReference>
<dbReference type="Proteomes" id="UP001139333">
    <property type="component" value="Unassembled WGS sequence"/>
</dbReference>
<dbReference type="AlphaFoldDB" id="A0A9X1ZPT6"/>
<comment type="caution">
    <text evidence="3">The sequence shown here is derived from an EMBL/GenBank/DDBJ whole genome shotgun (WGS) entry which is preliminary data.</text>
</comment>
<dbReference type="InterPro" id="IPR029058">
    <property type="entry name" value="AB_hydrolase_fold"/>
</dbReference>
<name>A0A9X1ZPT6_9GAMM</name>
<feature type="chain" id="PRO_5040780111" evidence="1">
    <location>
        <begin position="21"/>
        <end position="304"/>
    </location>
</feature>
<dbReference type="InterPro" id="IPR000639">
    <property type="entry name" value="Epox_hydrolase-like"/>
</dbReference>
<dbReference type="InterPro" id="IPR052370">
    <property type="entry name" value="Meta-cleavage_hydrolase"/>
</dbReference>
<dbReference type="PANTHER" id="PTHR43139:SF52">
    <property type="entry name" value="SI:DKEY-122A22.2"/>
    <property type="match status" value="1"/>
</dbReference>
<feature type="domain" description="AB hydrolase-1" evidence="2">
    <location>
        <begin position="60"/>
        <end position="286"/>
    </location>
</feature>
<keyword evidence="3" id="KW-0378">Hydrolase</keyword>
<dbReference type="PRINTS" id="PR00412">
    <property type="entry name" value="EPOXHYDRLASE"/>
</dbReference>
<feature type="signal peptide" evidence="1">
    <location>
        <begin position="1"/>
        <end position="20"/>
    </location>
</feature>
<dbReference type="GO" id="GO:0016787">
    <property type="term" value="F:hydrolase activity"/>
    <property type="evidence" value="ECO:0007669"/>
    <property type="project" value="UniProtKB-KW"/>
</dbReference>
<gene>
    <name evidence="3" type="ORF">L2672_11790</name>
</gene>
<keyword evidence="4" id="KW-1185">Reference proteome</keyword>
<dbReference type="Pfam" id="PF00561">
    <property type="entry name" value="Abhydrolase_1"/>
    <property type="match status" value="1"/>
</dbReference>
<dbReference type="Gene3D" id="3.40.50.1820">
    <property type="entry name" value="alpha/beta hydrolase"/>
    <property type="match status" value="1"/>
</dbReference>
<dbReference type="PRINTS" id="PR00111">
    <property type="entry name" value="ABHYDROLASE"/>
</dbReference>
<keyword evidence="1" id="KW-0732">Signal</keyword>
<reference evidence="3" key="1">
    <citation type="submission" date="2022-01" db="EMBL/GenBank/DDBJ databases">
        <title>Whole genome-based taxonomy of the Shewanellaceae.</title>
        <authorList>
            <person name="Martin-Rodriguez A.J."/>
        </authorList>
    </citation>
    <scope>NUCLEOTIDE SEQUENCE</scope>
    <source>
        <strain evidence="3">DSM 16422</strain>
    </source>
</reference>
<sequence>MLVRIFLLAMLLLNSGCSVVGMVDNHQQKQLISNGFELHDLTLAQGGSLHYWQGGDKSKPCVILLHGFGGTGLTSWYEIMQNISDDYYVIVPDLLWFGESYSGMPANISSQSTAISALINHLNLSTVNLVGISFGGFVTFDLMIQEPKVNKAIMLASPGLVFTDEDMHQMTQRFGKTKPESVFVPRDKEGVRLLLEHTFVDYPWYPGFIDEQVYQTYFASFQQQKASLITTLPAYRDSLHPQDIKPNLPPSLLIWGDKDIVFPLAKGVEFSQYLNAEIKVIPGGAHGLSNDFPEQISQSIKEFF</sequence>
<dbReference type="PANTHER" id="PTHR43139">
    <property type="entry name" value="SI:DKEY-122A22.2"/>
    <property type="match status" value="1"/>
</dbReference>
<proteinExistence type="predicted"/>